<name>A0A0E9UXU9_ANGAN</name>
<reference evidence="1" key="1">
    <citation type="submission" date="2014-11" db="EMBL/GenBank/DDBJ databases">
        <authorList>
            <person name="Amaro Gonzalez C."/>
        </authorList>
    </citation>
    <scope>NUCLEOTIDE SEQUENCE</scope>
</reference>
<dbReference type="AlphaFoldDB" id="A0A0E9UXU9"/>
<accession>A0A0E9UXU9</accession>
<organism evidence="1">
    <name type="scientific">Anguilla anguilla</name>
    <name type="common">European freshwater eel</name>
    <name type="synonym">Muraena anguilla</name>
    <dbReference type="NCBI Taxonomy" id="7936"/>
    <lineage>
        <taxon>Eukaryota</taxon>
        <taxon>Metazoa</taxon>
        <taxon>Chordata</taxon>
        <taxon>Craniata</taxon>
        <taxon>Vertebrata</taxon>
        <taxon>Euteleostomi</taxon>
        <taxon>Actinopterygii</taxon>
        <taxon>Neopterygii</taxon>
        <taxon>Teleostei</taxon>
        <taxon>Anguilliformes</taxon>
        <taxon>Anguillidae</taxon>
        <taxon>Anguilla</taxon>
    </lineage>
</organism>
<proteinExistence type="predicted"/>
<evidence type="ECO:0000313" key="1">
    <source>
        <dbReference type="EMBL" id="JAH70015.1"/>
    </source>
</evidence>
<dbReference type="EMBL" id="GBXM01038562">
    <property type="protein sequence ID" value="JAH70015.1"/>
    <property type="molecule type" value="Transcribed_RNA"/>
</dbReference>
<reference evidence="1" key="2">
    <citation type="journal article" date="2015" name="Fish Shellfish Immunol.">
        <title>Early steps in the European eel (Anguilla anguilla)-Vibrio vulnificus interaction in the gills: Role of the RtxA13 toxin.</title>
        <authorList>
            <person name="Callol A."/>
            <person name="Pajuelo D."/>
            <person name="Ebbesson L."/>
            <person name="Teles M."/>
            <person name="MacKenzie S."/>
            <person name="Amaro C."/>
        </authorList>
    </citation>
    <scope>NUCLEOTIDE SEQUENCE</scope>
</reference>
<sequence length="39" mass="4520">MLNSSRTTMCTCHNTKHFLKIECKCRASLTNFPKFVVQT</sequence>
<protein>
    <submittedName>
        <fullName evidence="1">Uncharacterized protein</fullName>
    </submittedName>
</protein>